<dbReference type="Proteomes" id="UP000663823">
    <property type="component" value="Unassembled WGS sequence"/>
</dbReference>
<dbReference type="EMBL" id="CAJOAX010009374">
    <property type="protein sequence ID" value="CAF4054869.1"/>
    <property type="molecule type" value="Genomic_DNA"/>
</dbReference>
<proteinExistence type="predicted"/>
<feature type="domain" description="F-box" evidence="1">
    <location>
        <begin position="1"/>
        <end position="52"/>
    </location>
</feature>
<dbReference type="Gene3D" id="3.80.10.10">
    <property type="entry name" value="Ribonuclease Inhibitor"/>
    <property type="match status" value="1"/>
</dbReference>
<protein>
    <recommendedName>
        <fullName evidence="1">F-box domain-containing protein</fullName>
    </recommendedName>
</protein>
<organism evidence="2 4">
    <name type="scientific">Rotaria sordida</name>
    <dbReference type="NCBI Taxonomy" id="392033"/>
    <lineage>
        <taxon>Eukaryota</taxon>
        <taxon>Metazoa</taxon>
        <taxon>Spiralia</taxon>
        <taxon>Gnathifera</taxon>
        <taxon>Rotifera</taxon>
        <taxon>Eurotatoria</taxon>
        <taxon>Bdelloidea</taxon>
        <taxon>Philodinida</taxon>
        <taxon>Philodinidae</taxon>
        <taxon>Rotaria</taxon>
    </lineage>
</organism>
<comment type="caution">
    <text evidence="2">The sequence shown here is derived from an EMBL/GenBank/DDBJ whole genome shotgun (WGS) entry which is preliminary data.</text>
</comment>
<dbReference type="AlphaFoldDB" id="A0A815KHK0"/>
<evidence type="ECO:0000313" key="3">
    <source>
        <dbReference type="EMBL" id="CAF4054869.1"/>
    </source>
</evidence>
<sequence>MKFESLPNEILLDLFDYFNGIDLLHAFNGLNYHFNSLLYKQYQSYHFKFNSISKYNFDTICSQHLPFITDRIISLSLSDNEKTPGQINLFRSYISSFSQFTRLRSLSIYHLHSYDTLMKIVDECHHLNYLTYLNFYSYFSRFQYNQKDFQSIVNNIWNFPQLTHCNVDISIQGYNFFSIPTKISTSLKYLNMYNNKLTWNQINKLFEYTPYIKHLSIIIFSGINDYYIPSSSFPTLIDLKISIYHTSDTSKIISFLQNTPNLHRLNITLWSKFINGHQWEHVICNYLPELKVFQLRMNDTFYNVNIEEQANEFVNSFRSSFWIDEHNWFIRCITSDNTIHLYTLSKLFNYYELKHPDLLQSTYLHDNQQEFYNNITSIMFDYFFNSSIPSNISLPNIQELDIKFPINNQFWSIVPNLKRLHSLKILSYTDEFYSQLQFLLDQAHHLSRLAVHQDLSLPFQLSLFKLINKTDRILNLNNYYCFNEEKCVTLNSSLLGIQCQILYVRIEYLESVIIICKNMINLRVLYVKCTDGKNTVYLPKPKKNDQFFNVKQINIDEVIKWLKDRLPSTYLIVEDPNWSYHLQIWIK</sequence>
<dbReference type="OrthoDB" id="10020177at2759"/>
<dbReference type="Proteomes" id="UP000663882">
    <property type="component" value="Unassembled WGS sequence"/>
</dbReference>
<dbReference type="InterPro" id="IPR001810">
    <property type="entry name" value="F-box_dom"/>
</dbReference>
<gene>
    <name evidence="3" type="ORF">OTI717_LOCUS31839</name>
    <name evidence="2" type="ORF">RFH988_LOCUS34436</name>
</gene>
<dbReference type="EMBL" id="CAJNOO010004761">
    <property type="protein sequence ID" value="CAF1393016.1"/>
    <property type="molecule type" value="Genomic_DNA"/>
</dbReference>
<evidence type="ECO:0000313" key="4">
    <source>
        <dbReference type="Proteomes" id="UP000663882"/>
    </source>
</evidence>
<name>A0A815KHK0_9BILA</name>
<dbReference type="PROSITE" id="PS50181">
    <property type="entry name" value="FBOX"/>
    <property type="match status" value="1"/>
</dbReference>
<accession>A0A815KHK0</accession>
<dbReference type="InterPro" id="IPR032675">
    <property type="entry name" value="LRR_dom_sf"/>
</dbReference>
<dbReference type="SUPFAM" id="SSF52047">
    <property type="entry name" value="RNI-like"/>
    <property type="match status" value="1"/>
</dbReference>
<evidence type="ECO:0000259" key="1">
    <source>
        <dbReference type="PROSITE" id="PS50181"/>
    </source>
</evidence>
<reference evidence="2" key="1">
    <citation type="submission" date="2021-02" db="EMBL/GenBank/DDBJ databases">
        <authorList>
            <person name="Nowell W R."/>
        </authorList>
    </citation>
    <scope>NUCLEOTIDE SEQUENCE</scope>
</reference>
<evidence type="ECO:0000313" key="2">
    <source>
        <dbReference type="EMBL" id="CAF1393016.1"/>
    </source>
</evidence>